<evidence type="ECO:0000256" key="4">
    <source>
        <dbReference type="ARBA" id="ARBA00022989"/>
    </source>
</evidence>
<dbReference type="EMBL" id="BMFC01000002">
    <property type="protein sequence ID" value="GGB94979.1"/>
    <property type="molecule type" value="Genomic_DNA"/>
</dbReference>
<dbReference type="Pfam" id="PF00482">
    <property type="entry name" value="T2SSF"/>
    <property type="match status" value="1"/>
</dbReference>
<feature type="transmembrane region" description="Helical" evidence="6">
    <location>
        <begin position="97"/>
        <end position="120"/>
    </location>
</feature>
<keyword evidence="9" id="KW-1185">Reference proteome</keyword>
<evidence type="ECO:0000259" key="7">
    <source>
        <dbReference type="Pfam" id="PF00482"/>
    </source>
</evidence>
<evidence type="ECO:0000256" key="3">
    <source>
        <dbReference type="ARBA" id="ARBA00022692"/>
    </source>
</evidence>
<organism evidence="8 9">
    <name type="scientific">Marivita lacus</name>
    <dbReference type="NCBI Taxonomy" id="1323742"/>
    <lineage>
        <taxon>Bacteria</taxon>
        <taxon>Pseudomonadati</taxon>
        <taxon>Pseudomonadota</taxon>
        <taxon>Alphaproteobacteria</taxon>
        <taxon>Rhodobacterales</taxon>
        <taxon>Roseobacteraceae</taxon>
        <taxon>Marivita</taxon>
    </lineage>
</organism>
<evidence type="ECO:0000256" key="5">
    <source>
        <dbReference type="ARBA" id="ARBA00023136"/>
    </source>
</evidence>
<feature type="transmembrane region" description="Helical" evidence="6">
    <location>
        <begin position="6"/>
        <end position="30"/>
    </location>
</feature>
<dbReference type="Proteomes" id="UP000645462">
    <property type="component" value="Unassembled WGS sequence"/>
</dbReference>
<feature type="transmembrane region" description="Helical" evidence="6">
    <location>
        <begin position="304"/>
        <end position="323"/>
    </location>
</feature>
<name>A0ABQ1KDW8_9RHOB</name>
<dbReference type="PANTHER" id="PTHR35007">
    <property type="entry name" value="INTEGRAL MEMBRANE PROTEIN-RELATED"/>
    <property type="match status" value="1"/>
</dbReference>
<proteinExistence type="predicted"/>
<keyword evidence="5 6" id="KW-0472">Membrane</keyword>
<protein>
    <submittedName>
        <fullName evidence="8">Pilus assembly protein</fullName>
    </submittedName>
</protein>
<evidence type="ECO:0000256" key="6">
    <source>
        <dbReference type="SAM" id="Phobius"/>
    </source>
</evidence>
<evidence type="ECO:0000256" key="1">
    <source>
        <dbReference type="ARBA" id="ARBA00004651"/>
    </source>
</evidence>
<keyword evidence="3 6" id="KW-0812">Transmembrane</keyword>
<dbReference type="InterPro" id="IPR042094">
    <property type="entry name" value="T2SS_GspF_sf"/>
</dbReference>
<dbReference type="Gene3D" id="1.20.81.30">
    <property type="entry name" value="Type II secretion system (T2SS), domain F"/>
    <property type="match status" value="1"/>
</dbReference>
<accession>A0ABQ1KDW8</accession>
<feature type="transmembrane region" description="Helical" evidence="6">
    <location>
        <begin position="126"/>
        <end position="145"/>
    </location>
</feature>
<feature type="transmembrane region" description="Helical" evidence="6">
    <location>
        <begin position="272"/>
        <end position="292"/>
    </location>
</feature>
<sequence length="331" mass="35738">MSQFDLTLLIVPLLVLATIALLLILIMPWIEARALNKRRMTLALGRGHSANAAATGGGQTAAHRKAIERTLKEIEERQSQKVRRRSRPGLDKRLREAGLTWSPFTYWLVSASVATGAFVASSSLGLPISGAIAVSAGLLMPRFYVMFLRHRRLAAFAAGFPDVIDLIVRGVRAGRPLADCVAVVAADSADPIRSEFRQVVEDQSVGVPMHEAVEKLAQRVPLQEVGFLAIVVAIQNRAGGNLTEALSNLSTVLRGRRQLHAKVKAMSAEAKTSAGIIGSLPVIVAALVQLTSPEYLAILYQTNAGIIVIVACAVWMSIGVFVMRQMINFDM</sequence>
<keyword evidence="2" id="KW-1003">Cell membrane</keyword>
<dbReference type="RefSeq" id="WP_188480845.1">
    <property type="nucleotide sequence ID" value="NZ_BMFC01000002.1"/>
</dbReference>
<evidence type="ECO:0000313" key="8">
    <source>
        <dbReference type="EMBL" id="GGB94979.1"/>
    </source>
</evidence>
<feature type="domain" description="Type II secretion system protein GspF" evidence="7">
    <location>
        <begin position="164"/>
        <end position="288"/>
    </location>
</feature>
<gene>
    <name evidence="8" type="primary">tadB1</name>
    <name evidence="8" type="ORF">GCM10011363_09540</name>
</gene>
<reference evidence="9" key="1">
    <citation type="journal article" date="2019" name="Int. J. Syst. Evol. Microbiol.">
        <title>The Global Catalogue of Microorganisms (GCM) 10K type strain sequencing project: providing services to taxonomists for standard genome sequencing and annotation.</title>
        <authorList>
            <consortium name="The Broad Institute Genomics Platform"/>
            <consortium name="The Broad Institute Genome Sequencing Center for Infectious Disease"/>
            <person name="Wu L."/>
            <person name="Ma J."/>
        </authorList>
    </citation>
    <scope>NUCLEOTIDE SEQUENCE [LARGE SCALE GENOMIC DNA]</scope>
    <source>
        <strain evidence="9">CGMCC 1.12478</strain>
    </source>
</reference>
<evidence type="ECO:0000256" key="2">
    <source>
        <dbReference type="ARBA" id="ARBA00022475"/>
    </source>
</evidence>
<comment type="caution">
    <text evidence="8">The sequence shown here is derived from an EMBL/GenBank/DDBJ whole genome shotgun (WGS) entry which is preliminary data.</text>
</comment>
<evidence type="ECO:0000313" key="9">
    <source>
        <dbReference type="Proteomes" id="UP000645462"/>
    </source>
</evidence>
<keyword evidence="4 6" id="KW-1133">Transmembrane helix</keyword>
<dbReference type="PANTHER" id="PTHR35007:SF1">
    <property type="entry name" value="PILUS ASSEMBLY PROTEIN"/>
    <property type="match status" value="1"/>
</dbReference>
<comment type="subcellular location">
    <subcellularLocation>
        <location evidence="1">Cell membrane</location>
        <topology evidence="1">Multi-pass membrane protein</topology>
    </subcellularLocation>
</comment>
<dbReference type="InterPro" id="IPR018076">
    <property type="entry name" value="T2SS_GspF_dom"/>
</dbReference>